<name>A0ABY6AZN2_9BURK</name>
<keyword evidence="11" id="KW-1185">Reference proteome</keyword>
<evidence type="ECO:0000256" key="6">
    <source>
        <dbReference type="ARBA" id="ARBA00022989"/>
    </source>
</evidence>
<dbReference type="RefSeq" id="WP_261758460.1">
    <property type="nucleotide sequence ID" value="NZ_CP104562.2"/>
</dbReference>
<sequence>MIEFDFGAVLAEWPLLLRGLAWTVGLTAVAVPLGLLIATLGAWARACGSTALRRLVGVYVELLRNTPFIVQLFFIFFGLPSMGVKLSPELASLIAMTLNLGAYGTEILRAGIQATPRGQWEAAQSLALGPVQTFTRVVLPPAFQRVWPAMTGQIIIVMLGSAVCGQISTEELSYAANLIQSRNFRAFEAFIMATAIYLALSMLTRRLLRWVGARFLFGSAPVAPRRPTVPEPLTGRSHG</sequence>
<feature type="domain" description="ABC transmembrane type-1" evidence="9">
    <location>
        <begin position="20"/>
        <end position="209"/>
    </location>
</feature>
<keyword evidence="5 8" id="KW-0812">Transmembrane</keyword>
<dbReference type="Proteomes" id="UP001064933">
    <property type="component" value="Chromosome"/>
</dbReference>
<keyword evidence="6 8" id="KW-1133">Transmembrane helix</keyword>
<dbReference type="PANTHER" id="PTHR30614">
    <property type="entry name" value="MEMBRANE COMPONENT OF AMINO ACID ABC TRANSPORTER"/>
    <property type="match status" value="1"/>
</dbReference>
<feature type="transmembrane region" description="Helical" evidence="8">
    <location>
        <begin position="146"/>
        <end position="169"/>
    </location>
</feature>
<dbReference type="Gene3D" id="1.10.3720.10">
    <property type="entry name" value="MetI-like"/>
    <property type="match status" value="1"/>
</dbReference>
<evidence type="ECO:0000313" key="10">
    <source>
        <dbReference type="EMBL" id="UXH78629.1"/>
    </source>
</evidence>
<dbReference type="EMBL" id="CP104562">
    <property type="protein sequence ID" value="UXH78629.1"/>
    <property type="molecule type" value="Genomic_DNA"/>
</dbReference>
<dbReference type="PANTHER" id="PTHR30614:SF35">
    <property type="entry name" value="ABC TRANSPORTER PERMEASE PROTEIN"/>
    <property type="match status" value="1"/>
</dbReference>
<dbReference type="CDD" id="cd06261">
    <property type="entry name" value="TM_PBP2"/>
    <property type="match status" value="1"/>
</dbReference>
<dbReference type="PROSITE" id="PS50928">
    <property type="entry name" value="ABC_TM1"/>
    <property type="match status" value="1"/>
</dbReference>
<keyword evidence="4" id="KW-1003">Cell membrane</keyword>
<dbReference type="InterPro" id="IPR043429">
    <property type="entry name" value="ArtM/GltK/GlnP/TcyL/YhdX-like"/>
</dbReference>
<feature type="transmembrane region" description="Helical" evidence="8">
    <location>
        <begin position="56"/>
        <end position="78"/>
    </location>
</feature>
<reference evidence="10" key="1">
    <citation type="submission" date="2022-10" db="EMBL/GenBank/DDBJ databases">
        <title>Characterization and whole genome sequencing of a new Roseateles species, isolated from fresh water.</title>
        <authorList>
            <person name="Guliayeva D.Y."/>
            <person name="Akhremchuk A.E."/>
            <person name="Sikolenko M.A."/>
            <person name="Valentovich L.N."/>
            <person name="Sidarenka A.V."/>
        </authorList>
    </citation>
    <scope>NUCLEOTIDE SEQUENCE</scope>
    <source>
        <strain evidence="10">BIM B-1768</strain>
    </source>
</reference>
<dbReference type="InterPro" id="IPR010065">
    <property type="entry name" value="AA_ABC_transptr_permease_3TM"/>
</dbReference>
<evidence type="ECO:0000256" key="2">
    <source>
        <dbReference type="ARBA" id="ARBA00010072"/>
    </source>
</evidence>
<feature type="transmembrane region" description="Helical" evidence="8">
    <location>
        <begin position="20"/>
        <end position="44"/>
    </location>
</feature>
<gene>
    <name evidence="10" type="ORF">N4261_01420</name>
</gene>
<dbReference type="Pfam" id="PF00528">
    <property type="entry name" value="BPD_transp_1"/>
    <property type="match status" value="1"/>
</dbReference>
<evidence type="ECO:0000256" key="7">
    <source>
        <dbReference type="ARBA" id="ARBA00023136"/>
    </source>
</evidence>
<comment type="subcellular location">
    <subcellularLocation>
        <location evidence="1">Cell inner membrane</location>
        <topology evidence="1">Multi-pass membrane protein</topology>
    </subcellularLocation>
    <subcellularLocation>
        <location evidence="8">Cell membrane</location>
        <topology evidence="8">Multi-pass membrane protein</topology>
    </subcellularLocation>
</comment>
<evidence type="ECO:0000259" key="9">
    <source>
        <dbReference type="PROSITE" id="PS50928"/>
    </source>
</evidence>
<dbReference type="InterPro" id="IPR035906">
    <property type="entry name" value="MetI-like_sf"/>
</dbReference>
<feature type="transmembrane region" description="Helical" evidence="8">
    <location>
        <begin position="189"/>
        <end position="208"/>
    </location>
</feature>
<evidence type="ECO:0000256" key="4">
    <source>
        <dbReference type="ARBA" id="ARBA00022475"/>
    </source>
</evidence>
<evidence type="ECO:0000313" key="11">
    <source>
        <dbReference type="Proteomes" id="UP001064933"/>
    </source>
</evidence>
<evidence type="ECO:0000256" key="8">
    <source>
        <dbReference type="RuleBase" id="RU363032"/>
    </source>
</evidence>
<organism evidence="10 11">
    <name type="scientific">Roseateles amylovorans</name>
    <dbReference type="NCBI Taxonomy" id="2978473"/>
    <lineage>
        <taxon>Bacteria</taxon>
        <taxon>Pseudomonadati</taxon>
        <taxon>Pseudomonadota</taxon>
        <taxon>Betaproteobacteria</taxon>
        <taxon>Burkholderiales</taxon>
        <taxon>Sphaerotilaceae</taxon>
        <taxon>Roseateles</taxon>
    </lineage>
</organism>
<evidence type="ECO:0000256" key="3">
    <source>
        <dbReference type="ARBA" id="ARBA00022448"/>
    </source>
</evidence>
<proteinExistence type="inferred from homology"/>
<evidence type="ECO:0000256" key="5">
    <source>
        <dbReference type="ARBA" id="ARBA00022692"/>
    </source>
</evidence>
<protein>
    <submittedName>
        <fullName evidence="10">Amino acid ABC transporter permease</fullName>
    </submittedName>
</protein>
<dbReference type="InterPro" id="IPR000515">
    <property type="entry name" value="MetI-like"/>
</dbReference>
<evidence type="ECO:0000256" key="1">
    <source>
        <dbReference type="ARBA" id="ARBA00004429"/>
    </source>
</evidence>
<accession>A0ABY6AZN2</accession>
<keyword evidence="7 8" id="KW-0472">Membrane</keyword>
<dbReference type="NCBIfam" id="TIGR01726">
    <property type="entry name" value="HEQRo_perm_3TM"/>
    <property type="match status" value="1"/>
</dbReference>
<dbReference type="SUPFAM" id="SSF161098">
    <property type="entry name" value="MetI-like"/>
    <property type="match status" value="1"/>
</dbReference>
<keyword evidence="3 8" id="KW-0813">Transport</keyword>
<comment type="similarity">
    <text evidence="2">Belongs to the binding-protein-dependent transport system permease family. HisMQ subfamily.</text>
</comment>